<evidence type="ECO:0000313" key="3">
    <source>
        <dbReference type="Proteomes" id="UP000662185"/>
    </source>
</evidence>
<dbReference type="InterPro" id="IPR039314">
    <property type="entry name" value="CP12-like"/>
</dbReference>
<dbReference type="Proteomes" id="UP000662185">
    <property type="component" value="Unassembled WGS sequence"/>
</dbReference>
<dbReference type="EMBL" id="JACJQU010000031">
    <property type="protein sequence ID" value="MBD2296817.1"/>
    <property type="molecule type" value="Genomic_DNA"/>
</dbReference>
<dbReference type="AlphaFoldDB" id="A0A926WLN9"/>
<name>A0A926WLN9_9NOST</name>
<reference evidence="3" key="1">
    <citation type="journal article" date="2020" name="ISME J.">
        <title>Comparative genomics reveals insights into cyanobacterial evolution and habitat adaptation.</title>
        <authorList>
            <person name="Chen M.Y."/>
            <person name="Teng W.K."/>
            <person name="Zhao L."/>
            <person name="Hu C.X."/>
            <person name="Zhou Y.K."/>
            <person name="Han B.P."/>
            <person name="Song L.R."/>
            <person name="Shu W.S."/>
        </authorList>
    </citation>
    <scope>NUCLEOTIDE SEQUENCE [LARGE SCALE GENOMIC DNA]</scope>
    <source>
        <strain evidence="3">FACHB-251</strain>
    </source>
</reference>
<dbReference type="InterPro" id="IPR003823">
    <property type="entry name" value="CP12_dom"/>
</dbReference>
<protein>
    <submittedName>
        <fullName evidence="2">Calvin cycle protein CP12</fullName>
    </submittedName>
</protein>
<dbReference type="PANTHER" id="PTHR33921">
    <property type="entry name" value="CALVIN CYCLE PROTEIN CP12-2, CHLOROPLASTIC"/>
    <property type="match status" value="1"/>
</dbReference>
<dbReference type="RefSeq" id="WP_190564935.1">
    <property type="nucleotide sequence ID" value="NZ_JACJQU010000031.1"/>
</dbReference>
<evidence type="ECO:0000313" key="2">
    <source>
        <dbReference type="EMBL" id="MBD2296817.1"/>
    </source>
</evidence>
<feature type="domain" description="CP12" evidence="1">
    <location>
        <begin position="22"/>
        <end position="92"/>
    </location>
</feature>
<gene>
    <name evidence="2" type="ORF">H6G06_25885</name>
</gene>
<dbReference type="Pfam" id="PF02672">
    <property type="entry name" value="CP12"/>
    <property type="match status" value="1"/>
</dbReference>
<dbReference type="PANTHER" id="PTHR33921:SF15">
    <property type="entry name" value="CALVIN CYCLE PROTEIN CP12-2, CHLOROPLASTIC"/>
    <property type="match status" value="1"/>
</dbReference>
<sequence length="92" mass="10279">MTTFDGVQAAKNNSGLNQPQTIQQAILEAITEAREVCDHNGINSPNCAVAWDIVEELQAENAHQKQAKHRQTSLESYCEMYPDALECLIYDL</sequence>
<comment type="caution">
    <text evidence="2">The sequence shown here is derived from an EMBL/GenBank/DDBJ whole genome shotgun (WGS) entry which is preliminary data.</text>
</comment>
<keyword evidence="3" id="KW-1185">Reference proteome</keyword>
<dbReference type="GO" id="GO:0080153">
    <property type="term" value="P:negative regulation of reductive pentose-phosphate cycle"/>
    <property type="evidence" value="ECO:0007669"/>
    <property type="project" value="TreeGrafter"/>
</dbReference>
<proteinExistence type="predicted"/>
<accession>A0A926WLN9</accession>
<dbReference type="SMART" id="SM01093">
    <property type="entry name" value="CP12"/>
    <property type="match status" value="1"/>
</dbReference>
<organism evidence="2 3">
    <name type="scientific">Anabaena sphaerica FACHB-251</name>
    <dbReference type="NCBI Taxonomy" id="2692883"/>
    <lineage>
        <taxon>Bacteria</taxon>
        <taxon>Bacillati</taxon>
        <taxon>Cyanobacteriota</taxon>
        <taxon>Cyanophyceae</taxon>
        <taxon>Nostocales</taxon>
        <taxon>Nostocaceae</taxon>
        <taxon>Anabaena</taxon>
    </lineage>
</organism>
<evidence type="ECO:0000259" key="1">
    <source>
        <dbReference type="SMART" id="SM01093"/>
    </source>
</evidence>